<evidence type="ECO:0000259" key="3">
    <source>
        <dbReference type="Pfam" id="PF14244"/>
    </source>
</evidence>
<dbReference type="InterPro" id="IPR013103">
    <property type="entry name" value="RVT_2"/>
</dbReference>
<comment type="caution">
    <text evidence="4">The sequence shown here is derived from an EMBL/GenBank/DDBJ whole genome shotgun (WGS) entry which is preliminary data.</text>
</comment>
<dbReference type="InterPro" id="IPR012337">
    <property type="entry name" value="RNaseH-like_sf"/>
</dbReference>
<dbReference type="SUPFAM" id="SSF53098">
    <property type="entry name" value="Ribonuclease H-like"/>
    <property type="match status" value="1"/>
</dbReference>
<dbReference type="PANTHER" id="PTHR11439:SF489">
    <property type="entry name" value="RNA-DIRECTED DNA POLYMERASE"/>
    <property type="match status" value="1"/>
</dbReference>
<accession>A0ABQ5B5A9</accession>
<dbReference type="EMBL" id="BQNB010012961">
    <property type="protein sequence ID" value="GJT10080.1"/>
    <property type="molecule type" value="Genomic_DNA"/>
</dbReference>
<name>A0ABQ5B5A9_9ASTR</name>
<dbReference type="SUPFAM" id="SSF56672">
    <property type="entry name" value="DNA/RNA polymerases"/>
    <property type="match status" value="1"/>
</dbReference>
<organism evidence="4 5">
    <name type="scientific">Tanacetum coccineum</name>
    <dbReference type="NCBI Taxonomy" id="301880"/>
    <lineage>
        <taxon>Eukaryota</taxon>
        <taxon>Viridiplantae</taxon>
        <taxon>Streptophyta</taxon>
        <taxon>Embryophyta</taxon>
        <taxon>Tracheophyta</taxon>
        <taxon>Spermatophyta</taxon>
        <taxon>Magnoliopsida</taxon>
        <taxon>eudicotyledons</taxon>
        <taxon>Gunneridae</taxon>
        <taxon>Pentapetalae</taxon>
        <taxon>asterids</taxon>
        <taxon>campanulids</taxon>
        <taxon>Asterales</taxon>
        <taxon>Asteraceae</taxon>
        <taxon>Asteroideae</taxon>
        <taxon>Anthemideae</taxon>
        <taxon>Anthemidinae</taxon>
        <taxon>Tanacetum</taxon>
    </lineage>
</organism>
<reference evidence="4" key="2">
    <citation type="submission" date="2022-01" db="EMBL/GenBank/DDBJ databases">
        <authorList>
            <person name="Yamashiro T."/>
            <person name="Shiraishi A."/>
            <person name="Satake H."/>
            <person name="Nakayama K."/>
        </authorList>
    </citation>
    <scope>NUCLEOTIDE SEQUENCE</scope>
</reference>
<reference evidence="4" key="1">
    <citation type="journal article" date="2022" name="Int. J. Mol. Sci.">
        <title>Draft Genome of Tanacetum Coccineum: Genomic Comparison of Closely Related Tanacetum-Family Plants.</title>
        <authorList>
            <person name="Yamashiro T."/>
            <person name="Shiraishi A."/>
            <person name="Nakayama K."/>
            <person name="Satake H."/>
        </authorList>
    </citation>
    <scope>NUCLEOTIDE SEQUENCE</scope>
</reference>
<dbReference type="Pfam" id="PF14244">
    <property type="entry name" value="Retrotran_gag_3"/>
    <property type="match status" value="1"/>
</dbReference>
<dbReference type="InterPro" id="IPR043502">
    <property type="entry name" value="DNA/RNA_pol_sf"/>
</dbReference>
<evidence type="ECO:0000259" key="2">
    <source>
        <dbReference type="Pfam" id="PF07727"/>
    </source>
</evidence>
<sequence length="781" mass="88275">MFGPASSSSSSNTNLISSLDVGNPLHLQTNNNSSGALVNVKHTGCENYRVLTTAMKIALQARNKMGFVDGTCVKSTYVTSVPLSNQREICNDVVLSWLLSSISEDLYLSQVYSKNVAEVWKELKDTYDKLDGSILFNLMQKINNFKQNGLLVSEYYHKLNSLWREFDILTKFSPCTCNARTELGKHQQLMKLMQFLMGLDDVYQPIRSSLLTQLELPDVKDAFVIVCREESHRGIGSTSRVQKPHVSSFVARTVDNNQRDKGIVHQTSSAYIPQQNGIAERKHRHLLNVARSFRLLCLLIINHTTEEQPFDDDIHIASSMDDNPISEGNVPCVQNVPTYDSSNRTDDDNPLCTNTRRSSRVSKLPDKLNDFVLDNKVKYGLNKKAIGSKWVYKIKYKFDGEVERYKARVLAKGFGQKEGVDYEEIFSPVVKMSTVRCFINMAVQKSWNIFQMDVNNAFLYGDFTEDVYMIPPSGNNNDEISKFKIFLNQKLKIKDLGELKFFLGIEVLKIKNGLCLNQRKYCFELLHKYGLLACKPVATPMPENGILPHKEIENDKLLKNITSYQKIMGNLIYLCNTRPDIAYSVHCLSQYMHSPLQSHFEASLRVLMYLKSALGACIIYTKSSISSISTYADSDWAKCKMTRRSVSGYCVFVCGSLVSWKSKKQATLSRSSSEAEYRSMASAVCEVMWIVKILKDLNFSSNIPSLLFCDNSSAIQIAANPVMHEKPKHFDIDVHLIREKVASGLIKPVKVDFEKQIADILTKGMGRTIVGFSGFLSLDIN</sequence>
<protein>
    <submittedName>
        <fullName evidence="4">Ribonuclease H-like domain-containing protein</fullName>
    </submittedName>
</protein>
<dbReference type="Pfam" id="PF07727">
    <property type="entry name" value="RVT_2"/>
    <property type="match status" value="1"/>
</dbReference>
<dbReference type="InterPro" id="IPR029472">
    <property type="entry name" value="Copia-like_N"/>
</dbReference>
<feature type="region of interest" description="Disordered" evidence="1">
    <location>
        <begin position="338"/>
        <end position="358"/>
    </location>
</feature>
<dbReference type="Proteomes" id="UP001151760">
    <property type="component" value="Unassembled WGS sequence"/>
</dbReference>
<dbReference type="CDD" id="cd09272">
    <property type="entry name" value="RNase_HI_RT_Ty1"/>
    <property type="match status" value="1"/>
</dbReference>
<evidence type="ECO:0000256" key="1">
    <source>
        <dbReference type="SAM" id="MobiDB-lite"/>
    </source>
</evidence>
<keyword evidence="5" id="KW-1185">Reference proteome</keyword>
<feature type="domain" description="Reverse transcriptase Ty1/copia-type" evidence="2">
    <location>
        <begin position="377"/>
        <end position="479"/>
    </location>
</feature>
<dbReference type="InterPro" id="IPR036397">
    <property type="entry name" value="RNaseH_sf"/>
</dbReference>
<proteinExistence type="predicted"/>
<evidence type="ECO:0000313" key="4">
    <source>
        <dbReference type="EMBL" id="GJT10080.1"/>
    </source>
</evidence>
<dbReference type="PANTHER" id="PTHR11439">
    <property type="entry name" value="GAG-POL-RELATED RETROTRANSPOSON"/>
    <property type="match status" value="1"/>
</dbReference>
<evidence type="ECO:0000313" key="5">
    <source>
        <dbReference type="Proteomes" id="UP001151760"/>
    </source>
</evidence>
<feature type="domain" description="Retrotransposon Copia-like N-terminal" evidence="3">
    <location>
        <begin position="30"/>
        <end position="74"/>
    </location>
</feature>
<gene>
    <name evidence="4" type="ORF">Tco_0857122</name>
</gene>
<dbReference type="Gene3D" id="3.30.420.10">
    <property type="entry name" value="Ribonuclease H-like superfamily/Ribonuclease H"/>
    <property type="match status" value="1"/>
</dbReference>